<protein>
    <submittedName>
        <fullName evidence="2">Zinc-ribbon domain-containing protein</fullName>
    </submittedName>
</protein>
<evidence type="ECO:0000313" key="2">
    <source>
        <dbReference type="EMBL" id="MBC8177407.1"/>
    </source>
</evidence>
<feature type="domain" description="Treble clef zinc finger" evidence="1">
    <location>
        <begin position="27"/>
        <end position="62"/>
    </location>
</feature>
<dbReference type="Gene3D" id="3.40.960.10">
    <property type="entry name" value="VSR Endonuclease"/>
    <property type="match status" value="1"/>
</dbReference>
<reference evidence="2 3" key="1">
    <citation type="submission" date="2020-08" db="EMBL/GenBank/DDBJ databases">
        <title>Bridging the membrane lipid divide: bacteria of the FCB group superphylum have the potential to synthesize archaeal ether lipids.</title>
        <authorList>
            <person name="Villanueva L."/>
            <person name="Von Meijenfeldt F.A.B."/>
            <person name="Westbye A.B."/>
            <person name="Yadav S."/>
            <person name="Hopmans E.C."/>
            <person name="Dutilh B.E."/>
            <person name="Sinninghe Damste J.S."/>
        </authorList>
    </citation>
    <scope>NUCLEOTIDE SEQUENCE [LARGE SCALE GENOMIC DNA]</scope>
    <source>
        <strain evidence="2">NIOZ-UU27</strain>
    </source>
</reference>
<dbReference type="Proteomes" id="UP000650524">
    <property type="component" value="Unassembled WGS sequence"/>
</dbReference>
<evidence type="ECO:0000313" key="3">
    <source>
        <dbReference type="Proteomes" id="UP000650524"/>
    </source>
</evidence>
<gene>
    <name evidence="2" type="ORF">H8E19_08370</name>
</gene>
<organism evidence="2 3">
    <name type="scientific">Candidatus Desulfacyla euxinica</name>
    <dbReference type="NCBI Taxonomy" id="2841693"/>
    <lineage>
        <taxon>Bacteria</taxon>
        <taxon>Deltaproteobacteria</taxon>
        <taxon>Candidatus Desulfacyla</taxon>
    </lineage>
</organism>
<dbReference type="EMBL" id="JACNJD010000207">
    <property type="protein sequence ID" value="MBC8177407.1"/>
    <property type="molecule type" value="Genomic_DNA"/>
</dbReference>
<evidence type="ECO:0000259" key="1">
    <source>
        <dbReference type="Pfam" id="PF14311"/>
    </source>
</evidence>
<dbReference type="Pfam" id="PF14311">
    <property type="entry name" value="DUF4379"/>
    <property type="match status" value="1"/>
</dbReference>
<dbReference type="AlphaFoldDB" id="A0A8J6MYD2"/>
<comment type="caution">
    <text evidence="2">The sequence shown here is derived from an EMBL/GenBank/DDBJ whole genome shotgun (WGS) entry which is preliminary data.</text>
</comment>
<accession>A0A8J6MYD2</accession>
<proteinExistence type="predicted"/>
<sequence length="472" mass="55364">MRKKSIKDVHKLGKLRNFSCLSTEYVNSKEPLIWKCNKCGHEWLQNYNNIRNGSGCPKCAGRIKLTIEDMQIAAAQRGGKFLSTEYINSYTRHLWGCGNGHRWEATPSQIIHQNQWCGKCAGNVPRRYDELVGIVNSRAGELLTSKDQYMSGKSKVKIKCNCGYLWTPIAASVFSGKWCPKCGNSIKKAFKDIQDEAKRRGGTCLSSSKEYKNNKSKLKFQCICGNIFENSWNNIQQGRWCPYCSTSREERTCRAIFEQFFKKPFVSYWPEWLRNQEGKKLQLDGYNKDLKIAFEYQGRQHYQFSKKFYKNIDEFEKRKRDDKLKKKVCDEKGIRLFEIKYVKARKIEDTHQHIISEMVRQCDEFEIKFDKNVLEKELDVYKIYQTPRDLYKLLELVELATLKKGMILNKEYKGVLFKYDWKCLVCGTEWKAKANDVKNNNTWCPKCGYKIVSQKMKKYRKGKSKQSLSADN</sequence>
<dbReference type="InterPro" id="IPR025487">
    <property type="entry name" value="DUF4379"/>
</dbReference>
<name>A0A8J6MYD2_9DELT</name>